<dbReference type="AlphaFoldDB" id="A0A8K1ZFK5"/>
<evidence type="ECO:0000256" key="5">
    <source>
        <dbReference type="ARBA" id="ARBA00022448"/>
    </source>
</evidence>
<comment type="similarity">
    <text evidence="2">Belongs to the complex I subunit 6 family.</text>
</comment>
<dbReference type="GO" id="GO:0008137">
    <property type="term" value="F:NADH dehydrogenase (ubiquinone) activity"/>
    <property type="evidence" value="ECO:0007669"/>
    <property type="project" value="UniProtKB-EC"/>
</dbReference>
<keyword evidence="12 17" id="KW-0496">Mitochondrion</keyword>
<protein>
    <recommendedName>
        <fullName evidence="4">NADH-ubiquinone oxidoreductase chain 6</fullName>
        <ecNumber evidence="3">7.1.1.2</ecNumber>
    </recommendedName>
    <alternativeName>
        <fullName evidence="14">NADH dehydrogenase subunit 6</fullName>
    </alternativeName>
</protein>
<evidence type="ECO:0000256" key="1">
    <source>
        <dbReference type="ARBA" id="ARBA00004225"/>
    </source>
</evidence>
<dbReference type="InterPro" id="IPR050269">
    <property type="entry name" value="ComplexI_Subunit6"/>
</dbReference>
<keyword evidence="11" id="KW-0520">NAD</keyword>
<evidence type="ECO:0000256" key="4">
    <source>
        <dbReference type="ARBA" id="ARBA00021095"/>
    </source>
</evidence>
<dbReference type="PANTHER" id="PTHR11435:SF1">
    <property type="entry name" value="NADH-UBIQUINONE OXIDOREDUCTASE CHAIN 6"/>
    <property type="match status" value="1"/>
</dbReference>
<dbReference type="EC" id="7.1.1.2" evidence="3"/>
<gene>
    <name evidence="17" type="primary">ND6</name>
</gene>
<dbReference type="PANTHER" id="PTHR11435">
    <property type="entry name" value="NADH UBIQUINONE OXIDOREDUCTASE SUBUNIT ND6"/>
    <property type="match status" value="1"/>
</dbReference>
<keyword evidence="6" id="KW-0679">Respiratory chain</keyword>
<geneLocation type="mitochondrion" evidence="17"/>
<evidence type="ECO:0000256" key="15">
    <source>
        <dbReference type="ARBA" id="ARBA00049551"/>
    </source>
</evidence>
<evidence type="ECO:0000256" key="2">
    <source>
        <dbReference type="ARBA" id="ARBA00005698"/>
    </source>
</evidence>
<feature type="transmembrane region" description="Helical" evidence="16">
    <location>
        <begin position="55"/>
        <end position="78"/>
    </location>
</feature>
<name>A0A8K1ZFK5_9NEOP</name>
<evidence type="ECO:0000256" key="3">
    <source>
        <dbReference type="ARBA" id="ARBA00012944"/>
    </source>
</evidence>
<evidence type="ECO:0000256" key="16">
    <source>
        <dbReference type="SAM" id="Phobius"/>
    </source>
</evidence>
<dbReference type="EMBL" id="MZ274192">
    <property type="protein sequence ID" value="UGS80305.1"/>
    <property type="molecule type" value="Genomic_DNA"/>
</dbReference>
<evidence type="ECO:0000256" key="7">
    <source>
        <dbReference type="ARBA" id="ARBA00022692"/>
    </source>
</evidence>
<evidence type="ECO:0000256" key="10">
    <source>
        <dbReference type="ARBA" id="ARBA00022989"/>
    </source>
</evidence>
<evidence type="ECO:0000256" key="13">
    <source>
        <dbReference type="ARBA" id="ARBA00023136"/>
    </source>
</evidence>
<comment type="catalytic activity">
    <reaction evidence="15">
        <text>a ubiquinone + NADH + 5 H(+)(in) = a ubiquinol + NAD(+) + 4 H(+)(out)</text>
        <dbReference type="Rhea" id="RHEA:29091"/>
        <dbReference type="Rhea" id="RHEA-COMP:9565"/>
        <dbReference type="Rhea" id="RHEA-COMP:9566"/>
        <dbReference type="ChEBI" id="CHEBI:15378"/>
        <dbReference type="ChEBI" id="CHEBI:16389"/>
        <dbReference type="ChEBI" id="CHEBI:17976"/>
        <dbReference type="ChEBI" id="CHEBI:57540"/>
        <dbReference type="ChEBI" id="CHEBI:57945"/>
        <dbReference type="EC" id="7.1.1.2"/>
    </reaction>
</comment>
<evidence type="ECO:0000256" key="9">
    <source>
        <dbReference type="ARBA" id="ARBA00022982"/>
    </source>
</evidence>
<comment type="subcellular location">
    <subcellularLocation>
        <location evidence="1">Mitochondrion membrane</location>
        <topology evidence="1">Multi-pass membrane protein</topology>
    </subcellularLocation>
</comment>
<accession>A0A8K1ZFK5</accession>
<dbReference type="GO" id="GO:0031966">
    <property type="term" value="C:mitochondrial membrane"/>
    <property type="evidence" value="ECO:0007669"/>
    <property type="project" value="UniProtKB-SubCell"/>
</dbReference>
<feature type="transmembrane region" description="Helical" evidence="16">
    <location>
        <begin position="6"/>
        <end position="25"/>
    </location>
</feature>
<keyword evidence="13 16" id="KW-0472">Membrane</keyword>
<evidence type="ECO:0000256" key="8">
    <source>
        <dbReference type="ARBA" id="ARBA00022967"/>
    </source>
</evidence>
<sequence length="178" mass="21542">MFNKTLFWILIMMILIMMLTILFFLSKNPLSMGLILILQTISLSLMMELMQKSFWFLYILILIFIGGMLIMFIYMTSIFPNEKFFFNQKYLFMMIMMISIIMIFLYMNNFFHMNFPIMELSNFLQMKKNSSLLYTIKIFNSTTNMILIFLVLYLFYCMIIIIKIINIFKGPLRKMNYV</sequence>
<keyword evidence="5" id="KW-0813">Transport</keyword>
<keyword evidence="10 16" id="KW-1133">Transmembrane helix</keyword>
<feature type="transmembrane region" description="Helical" evidence="16">
    <location>
        <begin position="90"/>
        <end position="111"/>
    </location>
</feature>
<evidence type="ECO:0000256" key="12">
    <source>
        <dbReference type="ARBA" id="ARBA00023128"/>
    </source>
</evidence>
<reference evidence="17" key="1">
    <citation type="submission" date="2021-05" db="EMBL/GenBank/DDBJ databases">
        <title>Mitochondrial genomes within bark lice (Insecta: Psocodea: Psocomorpha) reveal novel gene rearrangements containing phylogenetic signal.</title>
        <authorList>
            <person name="Saenz Manchola O.F."/>
            <person name="Virrueta Herrera S."/>
            <person name="D'alessio L.M."/>
            <person name="Yoshizawa K."/>
            <person name="Garcia Aldrete A.N."/>
            <person name="Johnson K.P."/>
        </authorList>
    </citation>
    <scope>NUCLEOTIDE SEQUENCE</scope>
</reference>
<evidence type="ECO:0000256" key="11">
    <source>
        <dbReference type="ARBA" id="ARBA00023027"/>
    </source>
</evidence>
<organism evidence="17">
    <name type="scientific">Prolachesilla sp. GRA2sp1LA</name>
    <dbReference type="NCBI Taxonomy" id="2597029"/>
    <lineage>
        <taxon>Eukaryota</taxon>
        <taxon>Metazoa</taxon>
        <taxon>Ecdysozoa</taxon>
        <taxon>Arthropoda</taxon>
        <taxon>Hexapoda</taxon>
        <taxon>Insecta</taxon>
        <taxon>Pterygota</taxon>
        <taxon>Neoptera</taxon>
        <taxon>Paraneoptera</taxon>
        <taxon>Psocodea</taxon>
        <taxon>Psocomorpha</taxon>
        <taxon>Homilopsocidea</taxon>
        <taxon>Lachesilloidea</taxon>
        <taxon>Lachesillidae</taxon>
        <taxon>Prolachesilla</taxon>
    </lineage>
</organism>
<evidence type="ECO:0000313" key="17">
    <source>
        <dbReference type="EMBL" id="UGS80305.1"/>
    </source>
</evidence>
<proteinExistence type="inferred from homology"/>
<feature type="transmembrane region" description="Helical" evidence="16">
    <location>
        <begin position="32"/>
        <end position="49"/>
    </location>
</feature>
<keyword evidence="8" id="KW-1278">Translocase</keyword>
<feature type="transmembrane region" description="Helical" evidence="16">
    <location>
        <begin position="145"/>
        <end position="165"/>
    </location>
</feature>
<evidence type="ECO:0000256" key="6">
    <source>
        <dbReference type="ARBA" id="ARBA00022660"/>
    </source>
</evidence>
<keyword evidence="9" id="KW-0249">Electron transport</keyword>
<keyword evidence="7 16" id="KW-0812">Transmembrane</keyword>
<evidence type="ECO:0000256" key="14">
    <source>
        <dbReference type="ARBA" id="ARBA00031019"/>
    </source>
</evidence>